<evidence type="ECO:0000313" key="6">
    <source>
        <dbReference type="Proteomes" id="UP000184330"/>
    </source>
</evidence>
<proteinExistence type="predicted"/>
<dbReference type="PROSITE" id="PS50088">
    <property type="entry name" value="ANK_REPEAT"/>
    <property type="match status" value="7"/>
</dbReference>
<feature type="domain" description="Clr5" evidence="4">
    <location>
        <begin position="10"/>
        <end position="55"/>
    </location>
</feature>
<keyword evidence="6" id="KW-1185">Reference proteome</keyword>
<keyword evidence="2 3" id="KW-0040">ANK repeat</keyword>
<organism evidence="5 6">
    <name type="scientific">Phialocephala subalpina</name>
    <dbReference type="NCBI Taxonomy" id="576137"/>
    <lineage>
        <taxon>Eukaryota</taxon>
        <taxon>Fungi</taxon>
        <taxon>Dikarya</taxon>
        <taxon>Ascomycota</taxon>
        <taxon>Pezizomycotina</taxon>
        <taxon>Leotiomycetes</taxon>
        <taxon>Helotiales</taxon>
        <taxon>Mollisiaceae</taxon>
        <taxon>Phialocephala</taxon>
        <taxon>Phialocephala fortinii species complex</taxon>
    </lineage>
</organism>
<reference evidence="5 6" key="1">
    <citation type="submission" date="2016-03" db="EMBL/GenBank/DDBJ databases">
        <authorList>
            <person name="Ploux O."/>
        </authorList>
    </citation>
    <scope>NUCLEOTIDE SEQUENCE [LARGE SCALE GENOMIC DNA]</scope>
    <source>
        <strain evidence="5 6">UAMH 11012</strain>
    </source>
</reference>
<dbReference type="InterPro" id="IPR036770">
    <property type="entry name" value="Ankyrin_rpt-contain_sf"/>
</dbReference>
<sequence>MTTRTKDYSAWYEHKDFIHKLYVLEKKSQDEVLDVITKPPYGLEATPAQFERILAEVLRITKNLKGGDWVAIEYHTQKRKRQGLDTIVYINDEPQNAKKLAKQANRYRNRVPENGARSPLLPSGVLLQTPPLSPAAIHGTEAAVNAHVVGQNVMTTTIDSGGLVMDTTFTDIALGLENLEEFLPLADKVTNGMLDGMTFSPLQLDTSWAEWDNNVVIDGMTDIPGSLTVIDRYVNLLSPSPWFTFVDWLLPKLERSWIPRTTSTDGGKNAHHKEDEGLSVVLKTMGLAKSHQIGSKHVADFISSVIPERFSGEVENKIATFNDPTQAKIQAAEVILSLLANNHKSVSKGQQAQELRKWFMEIPITILELVIQKQDPTATAVTSWLLEWSITQQHLDVFQRLCDAKLNESYLTGTRGGRLLVKALGCFWRSNYLALELLKHKPRLDSRDAKRNTPLHLAARGYSPDFLEILVKQGADMSAKDDNWNTPFQAAVLAQKQENVGWFLANGVPLDQLEQPLSQMTKVPPFQLCDSLWNKYPDASRTLTEFVLIYAAVRGTEDFADKVEEVSTHFEDNTTILEEAFCLAMQMLHDYETSEEVHNFFTDLNSSDFDEDDDELPEWAEGDAIQVFLDYGVDSNVPTVTGGNKPLVLAIRAWTTEEVHALLEHGAKIGQELLRIPLLARFNATRRYDIAKYLFLTRKLDIDYNRRLSNGNYPLQAVCSMHNGSDGFALVRSFIKKGAKINSRLGEKDRFTALHYAVQHAQVNTVHYLLQKGARTGQWVRTPGKSLFEVCVGKCPSECHWNKDLEISARVKIFKLLKEVGAEADDITLSSNFSSTNVLAGVMKTWPDTELQEMLSREDTGTSGRVALPEWDGDRGPFTPLQMAVKRHEMTTVKLLLAQGASINASAGSKNGGTALQLACARKSEDGSVLEMVLYLLENGANVNGRAAAGSGMTALQTACARNPLDFDLIQLLLKHGADVNGDPAETFGRTALQLACSRDEIDMALVRMLVEQEADINAAAAPTKGITALQGAVINGNIDLVAYLLEKGAQVDLAGAEKEGRTAIEAAAEHGRLVIAGMLLNASKVLGISLNLLRAVQMATEEGHYGVVKLFEDHLRETQCNFSLEL</sequence>
<dbReference type="Pfam" id="PF00023">
    <property type="entry name" value="Ank"/>
    <property type="match status" value="2"/>
</dbReference>
<dbReference type="Pfam" id="PF12796">
    <property type="entry name" value="Ank_2"/>
    <property type="match status" value="3"/>
</dbReference>
<dbReference type="Pfam" id="PF14420">
    <property type="entry name" value="Clr5"/>
    <property type="match status" value="1"/>
</dbReference>
<evidence type="ECO:0000313" key="5">
    <source>
        <dbReference type="EMBL" id="CZR56451.1"/>
    </source>
</evidence>
<feature type="repeat" description="ANK" evidence="3">
    <location>
        <begin position="749"/>
        <end position="774"/>
    </location>
</feature>
<dbReference type="InterPro" id="IPR025676">
    <property type="entry name" value="Clr5_dom"/>
</dbReference>
<feature type="repeat" description="ANK" evidence="3">
    <location>
        <begin position="450"/>
        <end position="482"/>
    </location>
</feature>
<dbReference type="AlphaFoldDB" id="A0A1L7WUK1"/>
<evidence type="ECO:0000256" key="2">
    <source>
        <dbReference type="ARBA" id="ARBA00023043"/>
    </source>
</evidence>
<feature type="repeat" description="ANK" evidence="3">
    <location>
        <begin position="988"/>
        <end position="1022"/>
    </location>
</feature>
<dbReference type="PANTHER" id="PTHR24198">
    <property type="entry name" value="ANKYRIN REPEAT AND PROTEIN KINASE DOMAIN-CONTAINING PROTEIN"/>
    <property type="match status" value="1"/>
</dbReference>
<keyword evidence="1" id="KW-0677">Repeat</keyword>
<evidence type="ECO:0000256" key="3">
    <source>
        <dbReference type="PROSITE-ProRule" id="PRU00023"/>
    </source>
</evidence>
<dbReference type="STRING" id="576137.A0A1L7WUK1"/>
<dbReference type="SMART" id="SM00248">
    <property type="entry name" value="ANK"/>
    <property type="match status" value="12"/>
</dbReference>
<protein>
    <recommendedName>
        <fullName evidence="4">Clr5 domain-containing protein</fullName>
    </recommendedName>
</protein>
<dbReference type="Proteomes" id="UP000184330">
    <property type="component" value="Unassembled WGS sequence"/>
</dbReference>
<dbReference type="InterPro" id="IPR002110">
    <property type="entry name" value="Ankyrin_rpt"/>
</dbReference>
<dbReference type="SUPFAM" id="SSF48403">
    <property type="entry name" value="Ankyrin repeat"/>
    <property type="match status" value="2"/>
</dbReference>
<dbReference type="PANTHER" id="PTHR24198:SF165">
    <property type="entry name" value="ANKYRIN REPEAT-CONTAINING PROTEIN-RELATED"/>
    <property type="match status" value="1"/>
</dbReference>
<dbReference type="EMBL" id="FJOG01000008">
    <property type="protein sequence ID" value="CZR56451.1"/>
    <property type="molecule type" value="Genomic_DNA"/>
</dbReference>
<feature type="repeat" description="ANK" evidence="3">
    <location>
        <begin position="876"/>
        <end position="908"/>
    </location>
</feature>
<dbReference type="OrthoDB" id="539213at2759"/>
<evidence type="ECO:0000256" key="1">
    <source>
        <dbReference type="ARBA" id="ARBA00022737"/>
    </source>
</evidence>
<gene>
    <name evidence="5" type="ORF">PAC_06339</name>
</gene>
<evidence type="ECO:0000259" key="4">
    <source>
        <dbReference type="Pfam" id="PF14420"/>
    </source>
</evidence>
<feature type="repeat" description="ANK" evidence="3">
    <location>
        <begin position="911"/>
        <end position="948"/>
    </location>
</feature>
<feature type="repeat" description="ANK" evidence="3">
    <location>
        <begin position="951"/>
        <end position="985"/>
    </location>
</feature>
<dbReference type="PROSITE" id="PS50297">
    <property type="entry name" value="ANK_REP_REGION"/>
    <property type="match status" value="7"/>
</dbReference>
<accession>A0A1L7WUK1</accession>
<feature type="repeat" description="ANK" evidence="3">
    <location>
        <begin position="1025"/>
        <end position="1057"/>
    </location>
</feature>
<dbReference type="Gene3D" id="1.25.40.20">
    <property type="entry name" value="Ankyrin repeat-containing domain"/>
    <property type="match status" value="3"/>
</dbReference>
<name>A0A1L7WUK1_9HELO</name>